<proteinExistence type="predicted"/>
<name>F6QFP9_ORNAN</name>
<accession>F6QFP9</accession>
<evidence type="ECO:0000256" key="2">
    <source>
        <dbReference type="ARBA" id="ARBA00022490"/>
    </source>
</evidence>
<dbReference type="SUPFAM" id="SSF51206">
    <property type="entry name" value="cAMP-binding domain-like"/>
    <property type="match status" value="2"/>
</dbReference>
<evidence type="ECO:0000256" key="5">
    <source>
        <dbReference type="ARBA" id="ARBA00023149"/>
    </source>
</evidence>
<dbReference type="Gene3D" id="2.60.120.10">
    <property type="entry name" value="Jelly Rolls"/>
    <property type="match status" value="2"/>
</dbReference>
<keyword evidence="4" id="KW-0547">Nucleotide-binding</keyword>
<dbReference type="SMART" id="SM00100">
    <property type="entry name" value="cNMP"/>
    <property type="match status" value="1"/>
</dbReference>
<evidence type="ECO:0000256" key="3">
    <source>
        <dbReference type="ARBA" id="ARBA00022566"/>
    </source>
</evidence>
<comment type="subcellular location">
    <subcellularLocation>
        <location evidence="1">Cytoplasm</location>
        <location evidence="1">Cytosol</location>
    </subcellularLocation>
</comment>
<dbReference type="Pfam" id="PF00027">
    <property type="entry name" value="cNMP_binding"/>
    <property type="match status" value="1"/>
</dbReference>
<dbReference type="GO" id="GO:0007283">
    <property type="term" value="P:spermatogenesis"/>
    <property type="evidence" value="ECO:0000318"/>
    <property type="project" value="GO_Central"/>
</dbReference>
<dbReference type="STRING" id="9258.ENSOANP00000013419"/>
<dbReference type="Bgee" id="ENSOANG00000008440">
    <property type="expression patterns" value="Expressed in testis and 1 other cell type or tissue"/>
</dbReference>
<sequence length="591" mass="67856">MGRGKKKESGSDESVLFRAPSPSSARTRPGLGSQRSWVLIPTKLCQLTRKITMMIRVCKMFRQGLRGFREYQIMEETHCKASVFTTSSKKQGPLLFNYKDFKSQKGHFPPRAIEITKKIPAWRQEAELRMLCNLLQVIESFRTYSERLQELLAKVIRFERFGRRRVIVKKGHPGHSFYFIYRGKVAVTDDEDGSSAFLDLHPTMLHQGASFGEVALLSRVLRIATVVCMDETELLVVDREDFFANRLDEELQAEFQQRFDFFRNMDLFRTWPDELLQALSRQCKVEKYRFGQVICQDITQSGNALFIRQGHCDVLRLVDLPTCPSYYKWIWQHLQYQKHSKMDHKTLGKPAGPASRRGHGRSTQPALCLHLPSPNPVPGRKRHPPSFPTSPPIPSYKGVVTTEFGKLPVEAAVGAYIRVQGVDEGEVLGLHQILLPEGLQDKRPLILVSQGAEVIQLKINKLEGFLDRETNEKLTQMQIPYPSDDEICQRFLRENDWRIFHRDLKHLLVKPGETHCPRCLTADHCVAQAGVLNLRAPKGRARRPCSIFISTTSDHREQLPPLRLIHSISAPRPRLQELLPQYRHPGILMES</sequence>
<evidence type="ECO:0000256" key="1">
    <source>
        <dbReference type="ARBA" id="ARBA00004514"/>
    </source>
</evidence>
<feature type="domain" description="Cyclic nucleotide-binding" evidence="9">
    <location>
        <begin position="140"/>
        <end position="242"/>
    </location>
</feature>
<dbReference type="InterPro" id="IPR000595">
    <property type="entry name" value="cNMP-bd_dom"/>
</dbReference>
<dbReference type="GO" id="GO:0005829">
    <property type="term" value="C:cytosol"/>
    <property type="evidence" value="ECO:0007669"/>
    <property type="project" value="UniProtKB-SubCell"/>
</dbReference>
<reference evidence="10" key="3">
    <citation type="submission" date="2025-09" db="UniProtKB">
        <authorList>
            <consortium name="Ensembl"/>
        </authorList>
    </citation>
    <scope>IDENTIFICATION</scope>
    <source>
        <strain evidence="10">Glennie</strain>
    </source>
</reference>
<dbReference type="eggNOG" id="KOG1113">
    <property type="taxonomic scope" value="Eukaryota"/>
</dbReference>
<gene>
    <name evidence="10" type="primary">CNBD2</name>
</gene>
<feature type="region of interest" description="Disordered" evidence="8">
    <location>
        <begin position="344"/>
        <end position="394"/>
    </location>
</feature>
<dbReference type="GO" id="GO:0030552">
    <property type="term" value="F:cAMP binding"/>
    <property type="evidence" value="ECO:0000318"/>
    <property type="project" value="GO_Central"/>
</dbReference>
<dbReference type="InterPro" id="IPR014710">
    <property type="entry name" value="RmlC-like_jellyroll"/>
</dbReference>
<dbReference type="PROSITE" id="PS50042">
    <property type="entry name" value="CNMP_BINDING_3"/>
    <property type="match status" value="1"/>
</dbReference>
<keyword evidence="3" id="KW-0116">cAMP-binding</keyword>
<evidence type="ECO:0000256" key="8">
    <source>
        <dbReference type="SAM" id="MobiDB-lite"/>
    </source>
</evidence>
<evidence type="ECO:0000259" key="9">
    <source>
        <dbReference type="PROSITE" id="PS50042"/>
    </source>
</evidence>
<keyword evidence="5" id="KW-0114">cAMP</keyword>
<dbReference type="Ensembl" id="ENSOANT00000013422.3">
    <property type="protein sequence ID" value="ENSOANP00000013419.2"/>
    <property type="gene ID" value="ENSOANG00000008440.4"/>
</dbReference>
<keyword evidence="2" id="KW-0963">Cytoplasm</keyword>
<dbReference type="PANTHER" id="PTHR23011:SF43">
    <property type="entry name" value="CYCLIC NUCLEOTIDE-BINDING DOMAIN-CONTAINING PROTEIN 2"/>
    <property type="match status" value="1"/>
</dbReference>
<dbReference type="InParanoid" id="F6QFP9"/>
<evidence type="ECO:0000256" key="4">
    <source>
        <dbReference type="ARBA" id="ARBA00022741"/>
    </source>
</evidence>
<dbReference type="HOGENOM" id="CLU_010930_0_0_1"/>
<dbReference type="FunCoup" id="F6QFP9">
    <property type="interactions" value="66"/>
</dbReference>
<feature type="region of interest" description="Disordered" evidence="8">
    <location>
        <begin position="1"/>
        <end position="31"/>
    </location>
</feature>
<feature type="compositionally biased region" description="Pro residues" evidence="8">
    <location>
        <begin position="385"/>
        <end position="394"/>
    </location>
</feature>
<reference evidence="10" key="2">
    <citation type="submission" date="2025-08" db="UniProtKB">
        <authorList>
            <consortium name="Ensembl"/>
        </authorList>
    </citation>
    <scope>IDENTIFICATION</scope>
    <source>
        <strain evidence="10">Glennie</strain>
    </source>
</reference>
<organism evidence="10 11">
    <name type="scientific">Ornithorhynchus anatinus</name>
    <name type="common">Duckbill platypus</name>
    <dbReference type="NCBI Taxonomy" id="9258"/>
    <lineage>
        <taxon>Eukaryota</taxon>
        <taxon>Metazoa</taxon>
        <taxon>Chordata</taxon>
        <taxon>Craniata</taxon>
        <taxon>Vertebrata</taxon>
        <taxon>Euteleostomi</taxon>
        <taxon>Mammalia</taxon>
        <taxon>Monotremata</taxon>
        <taxon>Ornithorhynchidae</taxon>
        <taxon>Ornithorhynchus</taxon>
    </lineage>
</organism>
<evidence type="ECO:0000313" key="10">
    <source>
        <dbReference type="Ensembl" id="ENSOANP00000013419.2"/>
    </source>
</evidence>
<keyword evidence="11" id="KW-1185">Reference proteome</keyword>
<dbReference type="Proteomes" id="UP000002279">
    <property type="component" value="Chromosome X5"/>
</dbReference>
<dbReference type="AlphaFoldDB" id="F6QFP9"/>
<reference evidence="10 11" key="1">
    <citation type="journal article" date="2008" name="Nature">
        <title>Genome analysis of the platypus reveals unique signatures of evolution.</title>
        <authorList>
            <person name="Warren W.C."/>
            <person name="Hillier L.W."/>
            <person name="Marshall Graves J.A."/>
            <person name="Birney E."/>
            <person name="Ponting C.P."/>
            <person name="Grutzner F."/>
            <person name="Belov K."/>
            <person name="Miller W."/>
            <person name="Clarke L."/>
            <person name="Chinwalla A.T."/>
            <person name="Yang S.P."/>
            <person name="Heger A."/>
            <person name="Locke D.P."/>
            <person name="Miethke P."/>
            <person name="Waters P.D."/>
            <person name="Veyrunes F."/>
            <person name="Fulton L."/>
            <person name="Fulton B."/>
            <person name="Graves T."/>
            <person name="Wallis J."/>
            <person name="Puente X.S."/>
            <person name="Lopez-Otin C."/>
            <person name="Ordonez G.R."/>
            <person name="Eichler E.E."/>
            <person name="Chen L."/>
            <person name="Cheng Z."/>
            <person name="Deakin J.E."/>
            <person name="Alsop A."/>
            <person name="Thompson K."/>
            <person name="Kirby P."/>
            <person name="Papenfuss A.T."/>
            <person name="Wakefield M.J."/>
            <person name="Olender T."/>
            <person name="Lancet D."/>
            <person name="Huttley G.A."/>
            <person name="Smit A.F."/>
            <person name="Pask A."/>
            <person name="Temple-Smith P."/>
            <person name="Batzer M.A."/>
            <person name="Walker J.A."/>
            <person name="Konkel M.K."/>
            <person name="Harris R.S."/>
            <person name="Whittington C.M."/>
            <person name="Wong E.S."/>
            <person name="Gemmell N.J."/>
            <person name="Buschiazzo E."/>
            <person name="Vargas Jentzsch I.M."/>
            <person name="Merkel A."/>
            <person name="Schmitz J."/>
            <person name="Zemann A."/>
            <person name="Churakov G."/>
            <person name="Kriegs J.O."/>
            <person name="Brosius J."/>
            <person name="Murchison E.P."/>
            <person name="Sachidanandam R."/>
            <person name="Smith C."/>
            <person name="Hannon G.J."/>
            <person name="Tsend-Ayush E."/>
            <person name="McMillan D."/>
            <person name="Attenborough R."/>
            <person name="Rens W."/>
            <person name="Ferguson-Smith M."/>
            <person name="Lefevre C.M."/>
            <person name="Sharp J.A."/>
            <person name="Nicholas K.R."/>
            <person name="Ray D.A."/>
            <person name="Kube M."/>
            <person name="Reinhardt R."/>
            <person name="Pringle T.H."/>
            <person name="Taylor J."/>
            <person name="Jones R.C."/>
            <person name="Nixon B."/>
            <person name="Dacheux J.L."/>
            <person name="Niwa H."/>
            <person name="Sekita Y."/>
            <person name="Huang X."/>
            <person name="Stark A."/>
            <person name="Kheradpour P."/>
            <person name="Kellis M."/>
            <person name="Flicek P."/>
            <person name="Chen Y."/>
            <person name="Webber C."/>
            <person name="Hardison R."/>
            <person name="Nelson J."/>
            <person name="Hallsworth-Pepin K."/>
            <person name="Delehaunty K."/>
            <person name="Markovic C."/>
            <person name="Minx P."/>
            <person name="Feng Y."/>
            <person name="Kremitzki C."/>
            <person name="Mitreva M."/>
            <person name="Glasscock J."/>
            <person name="Wylie T."/>
            <person name="Wohldmann P."/>
            <person name="Thiru P."/>
            <person name="Nhan M.N."/>
            <person name="Pohl C.S."/>
            <person name="Smith S.M."/>
            <person name="Hou S."/>
            <person name="Nefedov M."/>
            <person name="de Jong P.J."/>
            <person name="Renfree M.B."/>
            <person name="Mardis E.R."/>
            <person name="Wilson R.K."/>
        </authorList>
    </citation>
    <scope>NUCLEOTIDE SEQUENCE [LARGE SCALE GENOMIC DNA]</scope>
    <source>
        <strain evidence="10 11">Glennie</strain>
    </source>
</reference>
<evidence type="ECO:0000256" key="6">
    <source>
        <dbReference type="ARBA" id="ARBA00059651"/>
    </source>
</evidence>
<dbReference type="GeneTree" id="ENSGT00390000003964"/>
<evidence type="ECO:0000313" key="11">
    <source>
        <dbReference type="Proteomes" id="UP000002279"/>
    </source>
</evidence>
<dbReference type="PANTHER" id="PTHR23011">
    <property type="entry name" value="CYCLIC NUCLEOTIDE-BINDING DOMAIN CONTAINING PROTEIN"/>
    <property type="match status" value="1"/>
</dbReference>
<dbReference type="FunFam" id="2.60.120.10:FF:000083">
    <property type="entry name" value="Cyclic nucleotide binding domain containing 2"/>
    <property type="match status" value="1"/>
</dbReference>
<protein>
    <recommendedName>
        <fullName evidence="7">Cyclic nucleotide-binding domain-containing protein 2</fullName>
    </recommendedName>
</protein>
<comment type="function">
    <text evidence="6">Essential for male fertility. Plays an important role in spermatogenesis and regulates sperm motility by controlling the development of the flagellar bending of sperm.</text>
</comment>
<dbReference type="InterPro" id="IPR018490">
    <property type="entry name" value="cNMP-bd_dom_sf"/>
</dbReference>
<evidence type="ECO:0000256" key="7">
    <source>
        <dbReference type="ARBA" id="ARBA00072573"/>
    </source>
</evidence>
<dbReference type="CDD" id="cd00038">
    <property type="entry name" value="CAP_ED"/>
    <property type="match status" value="1"/>
</dbReference>